<keyword evidence="3" id="KW-1185">Reference proteome</keyword>
<organism evidence="2 3">
    <name type="scientific">Chelonia mydas</name>
    <name type="common">Green sea-turtle</name>
    <name type="synonym">Chelonia agassizi</name>
    <dbReference type="NCBI Taxonomy" id="8469"/>
    <lineage>
        <taxon>Eukaryota</taxon>
        <taxon>Metazoa</taxon>
        <taxon>Chordata</taxon>
        <taxon>Craniata</taxon>
        <taxon>Vertebrata</taxon>
        <taxon>Euteleostomi</taxon>
        <taxon>Archelosauria</taxon>
        <taxon>Testudinata</taxon>
        <taxon>Testudines</taxon>
        <taxon>Cryptodira</taxon>
        <taxon>Durocryptodira</taxon>
        <taxon>Americhelydia</taxon>
        <taxon>Chelonioidea</taxon>
        <taxon>Cheloniidae</taxon>
        <taxon>Chelonia</taxon>
    </lineage>
</organism>
<proteinExistence type="predicted"/>
<sequence>MGHRSSKLQMLGQTCRALSLRAVNEARTNTSMMYGGKVRTCTSTRQTSVDSPPILEHPSPTPRTTGAGSSRSSRGRFIASSIDAINRQLSSLPSTPVLHQNKKRKWNRRESISCRLTAVKKPRSLYQVNGGCGKQQGLRDVMAATSHCPHWPGMGDRDQWELRSAKPADTARKQTVRVRQRISLTGRVPKVANPCWIVLIKPLLILLQPIIQCGS</sequence>
<evidence type="ECO:0000256" key="1">
    <source>
        <dbReference type="SAM" id="MobiDB-lite"/>
    </source>
</evidence>
<reference evidence="3" key="1">
    <citation type="journal article" date="2013" name="Nat. Genet.">
        <title>The draft genomes of soft-shell turtle and green sea turtle yield insights into the development and evolution of the turtle-specific body plan.</title>
        <authorList>
            <person name="Wang Z."/>
            <person name="Pascual-Anaya J."/>
            <person name="Zadissa A."/>
            <person name="Li W."/>
            <person name="Niimura Y."/>
            <person name="Huang Z."/>
            <person name="Li C."/>
            <person name="White S."/>
            <person name="Xiong Z."/>
            <person name="Fang D."/>
            <person name="Wang B."/>
            <person name="Ming Y."/>
            <person name="Chen Y."/>
            <person name="Zheng Y."/>
            <person name="Kuraku S."/>
            <person name="Pignatelli M."/>
            <person name="Herrero J."/>
            <person name="Beal K."/>
            <person name="Nozawa M."/>
            <person name="Li Q."/>
            <person name="Wang J."/>
            <person name="Zhang H."/>
            <person name="Yu L."/>
            <person name="Shigenobu S."/>
            <person name="Wang J."/>
            <person name="Liu J."/>
            <person name="Flicek P."/>
            <person name="Searle S."/>
            <person name="Wang J."/>
            <person name="Kuratani S."/>
            <person name="Yin Y."/>
            <person name="Aken B."/>
            <person name="Zhang G."/>
            <person name="Irie N."/>
        </authorList>
    </citation>
    <scope>NUCLEOTIDE SEQUENCE [LARGE SCALE GENOMIC DNA]</scope>
</reference>
<gene>
    <name evidence="2" type="ORF">UY3_01206</name>
</gene>
<evidence type="ECO:0000313" key="3">
    <source>
        <dbReference type="Proteomes" id="UP000031443"/>
    </source>
</evidence>
<dbReference type="EMBL" id="KB488961">
    <property type="protein sequence ID" value="EMP41546.1"/>
    <property type="molecule type" value="Genomic_DNA"/>
</dbReference>
<dbReference type="AlphaFoldDB" id="M7BUL8"/>
<dbReference type="Proteomes" id="UP000031443">
    <property type="component" value="Unassembled WGS sequence"/>
</dbReference>
<feature type="region of interest" description="Disordered" evidence="1">
    <location>
        <begin position="40"/>
        <end position="74"/>
    </location>
</feature>
<accession>M7BUL8</accession>
<evidence type="ECO:0000313" key="2">
    <source>
        <dbReference type="EMBL" id="EMP41546.1"/>
    </source>
</evidence>
<name>M7BUL8_CHEMY</name>
<protein>
    <submittedName>
        <fullName evidence="2">Uncharacterized protein</fullName>
    </submittedName>
</protein>
<feature type="compositionally biased region" description="Polar residues" evidence="1">
    <location>
        <begin position="40"/>
        <end position="50"/>
    </location>
</feature>
<feature type="compositionally biased region" description="Low complexity" evidence="1">
    <location>
        <begin position="63"/>
        <end position="74"/>
    </location>
</feature>